<sequence>MKQPKLRFPEFTGDWKQHKFEDVVTIGSGKDYKHLESGNVPVYGTGGYMLSVNQALSESEDAVGIGRKGTIDKPYILRAPFWTVDTLFYCIPNEGFDLTFTNCLFQNVDWKKKDESTGVPSLSKVIINNVKTYVPSLEEQQKIASLFTELDSLIQSAEKELEGYRKLKQGMLQKMFPKKGEKVPEIRFPEFTGDWEQRKLGELCDITTGKLDANAMNPDGEYDFYTSGIDVYKIDKAAFSGPAITIAGNGANVGYLHLADGYFNAYQRTYILTNFLANRQFLYSSIGVTLPCKIYEEVRGSGVPYIVLNMLTDLVIQLPSQEEQFKIAEHFSNLDNLITIQQKEIDGYKELKKGLLQQMFC</sequence>
<dbReference type="InterPro" id="IPR052021">
    <property type="entry name" value="Type-I_RS_S_subunit"/>
</dbReference>
<name>A0A3N0HWZ2_9FIRM</name>
<evidence type="ECO:0000256" key="4">
    <source>
        <dbReference type="SAM" id="Coils"/>
    </source>
</evidence>
<protein>
    <submittedName>
        <fullName evidence="6">Restriction endonuclease subunit S</fullName>
    </submittedName>
</protein>
<feature type="domain" description="Type I restriction modification DNA specificity" evidence="5">
    <location>
        <begin position="194"/>
        <end position="345"/>
    </location>
</feature>
<dbReference type="Proteomes" id="UP000276568">
    <property type="component" value="Unassembled WGS sequence"/>
</dbReference>
<organism evidence="6 7">
    <name type="scientific">Absicoccus porci</name>
    <dbReference type="NCBI Taxonomy" id="2486576"/>
    <lineage>
        <taxon>Bacteria</taxon>
        <taxon>Bacillati</taxon>
        <taxon>Bacillota</taxon>
        <taxon>Erysipelotrichia</taxon>
        <taxon>Erysipelotrichales</taxon>
        <taxon>Erysipelotrichaceae</taxon>
        <taxon>Absicoccus</taxon>
    </lineage>
</organism>
<keyword evidence="7" id="KW-1185">Reference proteome</keyword>
<dbReference type="RefSeq" id="WP_128521236.1">
    <property type="nucleotide sequence ID" value="NZ_RJQC01000005.1"/>
</dbReference>
<evidence type="ECO:0000256" key="3">
    <source>
        <dbReference type="ARBA" id="ARBA00023125"/>
    </source>
</evidence>
<evidence type="ECO:0000256" key="1">
    <source>
        <dbReference type="ARBA" id="ARBA00010923"/>
    </source>
</evidence>
<comment type="similarity">
    <text evidence="1">Belongs to the type-I restriction system S methylase family.</text>
</comment>
<keyword evidence="4" id="KW-0175">Coiled coil</keyword>
<dbReference type="AlphaFoldDB" id="A0A3N0HWZ2"/>
<keyword evidence="3" id="KW-0238">DNA-binding</keyword>
<dbReference type="Gene3D" id="3.90.220.20">
    <property type="entry name" value="DNA methylase specificity domains"/>
    <property type="match status" value="2"/>
</dbReference>
<dbReference type="OrthoDB" id="9795776at2"/>
<evidence type="ECO:0000313" key="6">
    <source>
        <dbReference type="EMBL" id="RNM29188.1"/>
    </source>
</evidence>
<keyword evidence="6" id="KW-0255">Endonuclease</keyword>
<dbReference type="CDD" id="cd17288">
    <property type="entry name" value="RMtype1_S_LlaAI06ORF1089P_TRD1-CR1_like"/>
    <property type="match status" value="1"/>
</dbReference>
<dbReference type="Gene3D" id="1.10.287.1120">
    <property type="entry name" value="Bipartite methylase S protein"/>
    <property type="match status" value="1"/>
</dbReference>
<gene>
    <name evidence="6" type="ORF">EDX97_11230</name>
</gene>
<keyword evidence="2" id="KW-0680">Restriction system</keyword>
<dbReference type="GO" id="GO:0009307">
    <property type="term" value="P:DNA restriction-modification system"/>
    <property type="evidence" value="ECO:0007669"/>
    <property type="project" value="UniProtKB-KW"/>
</dbReference>
<reference evidence="6 7" key="1">
    <citation type="submission" date="2018-11" db="EMBL/GenBank/DDBJ databases">
        <title>Clostridium sp. nov., a member of the family Erysipelotrichaceae isolated from pig faeces.</title>
        <authorList>
            <person name="Chang Y.-H."/>
        </authorList>
    </citation>
    <scope>NUCLEOTIDE SEQUENCE [LARGE SCALE GENOMIC DNA]</scope>
    <source>
        <strain evidence="6 7">YH-panp20</strain>
    </source>
</reference>
<dbReference type="InterPro" id="IPR044946">
    <property type="entry name" value="Restrct_endonuc_typeI_TRD_sf"/>
</dbReference>
<comment type="caution">
    <text evidence="6">The sequence shown here is derived from an EMBL/GenBank/DDBJ whole genome shotgun (WGS) entry which is preliminary data.</text>
</comment>
<proteinExistence type="inferred from homology"/>
<dbReference type="SUPFAM" id="SSF116734">
    <property type="entry name" value="DNA methylase specificity domain"/>
    <property type="match status" value="2"/>
</dbReference>
<accession>A0A3N0HWZ2</accession>
<dbReference type="InterPro" id="IPR000055">
    <property type="entry name" value="Restrct_endonuc_typeI_TRD"/>
</dbReference>
<dbReference type="GO" id="GO:0004519">
    <property type="term" value="F:endonuclease activity"/>
    <property type="evidence" value="ECO:0007669"/>
    <property type="project" value="UniProtKB-KW"/>
</dbReference>
<dbReference type="PANTHER" id="PTHR30408:SF12">
    <property type="entry name" value="TYPE I RESTRICTION ENZYME MJAVIII SPECIFICITY SUBUNIT"/>
    <property type="match status" value="1"/>
</dbReference>
<dbReference type="Pfam" id="PF01420">
    <property type="entry name" value="Methylase_S"/>
    <property type="match status" value="2"/>
</dbReference>
<keyword evidence="6" id="KW-0378">Hydrolase</keyword>
<evidence type="ECO:0000256" key="2">
    <source>
        <dbReference type="ARBA" id="ARBA00022747"/>
    </source>
</evidence>
<dbReference type="PANTHER" id="PTHR30408">
    <property type="entry name" value="TYPE-1 RESTRICTION ENZYME ECOKI SPECIFICITY PROTEIN"/>
    <property type="match status" value="1"/>
</dbReference>
<evidence type="ECO:0000313" key="7">
    <source>
        <dbReference type="Proteomes" id="UP000276568"/>
    </source>
</evidence>
<feature type="domain" description="Type I restriction modification DNA specificity" evidence="5">
    <location>
        <begin position="14"/>
        <end position="160"/>
    </location>
</feature>
<evidence type="ECO:0000259" key="5">
    <source>
        <dbReference type="Pfam" id="PF01420"/>
    </source>
</evidence>
<dbReference type="GO" id="GO:0003677">
    <property type="term" value="F:DNA binding"/>
    <property type="evidence" value="ECO:0007669"/>
    <property type="project" value="UniProtKB-KW"/>
</dbReference>
<keyword evidence="6" id="KW-0540">Nuclease</keyword>
<dbReference type="EMBL" id="RJQC01000005">
    <property type="protein sequence ID" value="RNM29188.1"/>
    <property type="molecule type" value="Genomic_DNA"/>
</dbReference>
<feature type="coiled-coil region" evidence="4">
    <location>
        <begin position="147"/>
        <end position="174"/>
    </location>
</feature>